<proteinExistence type="predicted"/>
<reference evidence="3 4" key="1">
    <citation type="submission" date="2020-04" db="EMBL/GenBank/DDBJ databases">
        <authorList>
            <person name="Klaysubun C."/>
            <person name="Duangmal K."/>
            <person name="Lipun K."/>
        </authorList>
    </citation>
    <scope>NUCLEOTIDE SEQUENCE [LARGE SCALE GENOMIC DNA]</scope>
    <source>
        <strain evidence="3 4">K10HN5</strain>
    </source>
</reference>
<dbReference type="EMBL" id="JAAXLA010000021">
    <property type="protein sequence ID" value="NMH98293.1"/>
    <property type="molecule type" value="Genomic_DNA"/>
</dbReference>
<dbReference type="Pfam" id="PF00795">
    <property type="entry name" value="CN_hydrolase"/>
    <property type="match status" value="1"/>
</dbReference>
<comment type="caution">
    <text evidence="3">The sequence shown here is derived from an EMBL/GenBank/DDBJ whole genome shotgun (WGS) entry which is preliminary data.</text>
</comment>
<keyword evidence="1 3" id="KW-0378">Hydrolase</keyword>
<dbReference type="Gene3D" id="3.60.110.10">
    <property type="entry name" value="Carbon-nitrogen hydrolase"/>
    <property type="match status" value="1"/>
</dbReference>
<evidence type="ECO:0000259" key="2">
    <source>
        <dbReference type="PROSITE" id="PS50263"/>
    </source>
</evidence>
<dbReference type="Proteomes" id="UP000820669">
    <property type="component" value="Unassembled WGS sequence"/>
</dbReference>
<dbReference type="GO" id="GO:0004040">
    <property type="term" value="F:amidase activity"/>
    <property type="evidence" value="ECO:0007669"/>
    <property type="project" value="UniProtKB-EC"/>
</dbReference>
<dbReference type="PANTHER" id="PTHR43674">
    <property type="entry name" value="NITRILASE C965.09-RELATED"/>
    <property type="match status" value="1"/>
</dbReference>
<gene>
    <name evidence="3" type="primary">amiE</name>
    <name evidence="3" type="ORF">HF526_13365</name>
</gene>
<dbReference type="InterPro" id="IPR036526">
    <property type="entry name" value="C-N_Hydrolase_sf"/>
</dbReference>
<dbReference type="PROSITE" id="PS50263">
    <property type="entry name" value="CN_HYDROLASE"/>
    <property type="match status" value="1"/>
</dbReference>
<protein>
    <submittedName>
        <fullName evidence="3">Aliphatic amidase</fullName>
        <ecNumber evidence="3">3.5.1.4</ecNumber>
    </submittedName>
</protein>
<evidence type="ECO:0000313" key="4">
    <source>
        <dbReference type="Proteomes" id="UP000820669"/>
    </source>
</evidence>
<sequence length="285" mass="30403">MNYPVPRLHTGSDARQNYLKIADMIVGIKQGLPGLDLIVFPEYATHGMADQRAEVLRPVLTAPGEELDVFGAACAAAGVWGVFSLTGGRCRPDRHNTVVLIDDRGEVVQRCRRTLSGPPGCGAQSDPAQVADGPRGLRTMLTICGDGRHRPAGCQVRGAELVVRCQGSPEVPVADQISAARAMAWMNVCYVATVNAVGTDGLHTWAGYSAIVGFDGHTLRQCGDEEYGLQYAELSPAAIREYRAARSRLEWAWRGALRGSTPGRSAAVPRRRGDGRAVALAVVSG</sequence>
<dbReference type="InterPro" id="IPR003010">
    <property type="entry name" value="C-N_Hydrolase"/>
</dbReference>
<organism evidence="3 4">
    <name type="scientific">Pseudonocardia acidicola</name>
    <dbReference type="NCBI Taxonomy" id="2724939"/>
    <lineage>
        <taxon>Bacteria</taxon>
        <taxon>Bacillati</taxon>
        <taxon>Actinomycetota</taxon>
        <taxon>Actinomycetes</taxon>
        <taxon>Pseudonocardiales</taxon>
        <taxon>Pseudonocardiaceae</taxon>
        <taxon>Pseudonocardia</taxon>
    </lineage>
</organism>
<dbReference type="SUPFAM" id="SSF56317">
    <property type="entry name" value="Carbon-nitrogen hydrolase"/>
    <property type="match status" value="1"/>
</dbReference>
<dbReference type="InterPro" id="IPR050345">
    <property type="entry name" value="Aliph_Amidase/BUP"/>
</dbReference>
<name>A0ABX1SDM1_9PSEU</name>
<evidence type="ECO:0000256" key="1">
    <source>
        <dbReference type="ARBA" id="ARBA00022801"/>
    </source>
</evidence>
<accession>A0ABX1SDM1</accession>
<evidence type="ECO:0000313" key="3">
    <source>
        <dbReference type="EMBL" id="NMH98293.1"/>
    </source>
</evidence>
<dbReference type="EC" id="3.5.1.4" evidence="3"/>
<dbReference type="PANTHER" id="PTHR43674:SF14">
    <property type="entry name" value="ALIPHATIC AMIDASE"/>
    <property type="match status" value="1"/>
</dbReference>
<dbReference type="RefSeq" id="WP_169381741.1">
    <property type="nucleotide sequence ID" value="NZ_JAAXLA010000021.1"/>
</dbReference>
<keyword evidence="4" id="KW-1185">Reference proteome</keyword>
<feature type="domain" description="CN hydrolase" evidence="2">
    <location>
        <begin position="1"/>
        <end position="236"/>
    </location>
</feature>